<keyword evidence="7" id="KW-1185">Reference proteome</keyword>
<dbReference type="InterPro" id="IPR031107">
    <property type="entry name" value="Small_HSP"/>
</dbReference>
<feature type="region of interest" description="Disordered" evidence="4">
    <location>
        <begin position="82"/>
        <end position="105"/>
    </location>
</feature>
<feature type="compositionally biased region" description="Polar residues" evidence="4">
    <location>
        <begin position="84"/>
        <end position="95"/>
    </location>
</feature>
<dbReference type="Proteomes" id="UP000789375">
    <property type="component" value="Unassembled WGS sequence"/>
</dbReference>
<gene>
    <name evidence="6" type="ORF">FMOSSE_LOCUS10</name>
</gene>
<evidence type="ECO:0000259" key="5">
    <source>
        <dbReference type="PROSITE" id="PS01031"/>
    </source>
</evidence>
<feature type="domain" description="SHSP" evidence="5">
    <location>
        <begin position="37"/>
        <end position="136"/>
    </location>
</feature>
<dbReference type="PANTHER" id="PTHR11527">
    <property type="entry name" value="HEAT-SHOCK PROTEIN 20 FAMILY MEMBER"/>
    <property type="match status" value="1"/>
</dbReference>
<evidence type="ECO:0000256" key="4">
    <source>
        <dbReference type="SAM" id="MobiDB-lite"/>
    </source>
</evidence>
<comment type="similarity">
    <text evidence="2 3">Belongs to the small heat shock protein (HSP20) family.</text>
</comment>
<dbReference type="PROSITE" id="PS01031">
    <property type="entry name" value="SHSP"/>
    <property type="match status" value="1"/>
</dbReference>
<dbReference type="Gene3D" id="2.60.40.790">
    <property type="match status" value="1"/>
</dbReference>
<reference evidence="6" key="1">
    <citation type="submission" date="2021-06" db="EMBL/GenBank/DDBJ databases">
        <authorList>
            <person name="Kallberg Y."/>
            <person name="Tangrot J."/>
            <person name="Rosling A."/>
        </authorList>
    </citation>
    <scope>NUCLEOTIDE SEQUENCE</scope>
    <source>
        <strain evidence="6">87-6 pot B 2015</strain>
    </source>
</reference>
<proteinExistence type="inferred from homology"/>
<evidence type="ECO:0000256" key="1">
    <source>
        <dbReference type="ARBA" id="ARBA00023016"/>
    </source>
</evidence>
<dbReference type="Pfam" id="PF00011">
    <property type="entry name" value="HSP20"/>
    <property type="match status" value="1"/>
</dbReference>
<sequence length="136" mass="15065">MSLSKMDEDNKELLNGILGEFNPGSLLNTSDISHDLLSGDSGFPSIDVHQDDKAWVAKIKLDGIDKDDLEVEVKDDSLIVSGEYNETSENTTDNGTIRETKSSSFERSISIPEGFNTKSVDKKYDDSFLKVTVEKE</sequence>
<keyword evidence="1" id="KW-0346">Stress response</keyword>
<protein>
    <submittedName>
        <fullName evidence="6">7896_t:CDS:1</fullName>
    </submittedName>
</protein>
<evidence type="ECO:0000256" key="2">
    <source>
        <dbReference type="PROSITE-ProRule" id="PRU00285"/>
    </source>
</evidence>
<evidence type="ECO:0000313" key="6">
    <source>
        <dbReference type="EMBL" id="CAG8433949.1"/>
    </source>
</evidence>
<comment type="caution">
    <text evidence="6">The sequence shown here is derived from an EMBL/GenBank/DDBJ whole genome shotgun (WGS) entry which is preliminary data.</text>
</comment>
<dbReference type="InterPro" id="IPR002068">
    <property type="entry name" value="A-crystallin/Hsp20_dom"/>
</dbReference>
<dbReference type="AlphaFoldDB" id="A0A9N8V1N3"/>
<evidence type="ECO:0000313" key="7">
    <source>
        <dbReference type="Proteomes" id="UP000789375"/>
    </source>
</evidence>
<name>A0A9N8V1N3_FUNMO</name>
<organism evidence="6 7">
    <name type="scientific">Funneliformis mosseae</name>
    <name type="common">Endomycorrhizal fungus</name>
    <name type="synonym">Glomus mosseae</name>
    <dbReference type="NCBI Taxonomy" id="27381"/>
    <lineage>
        <taxon>Eukaryota</taxon>
        <taxon>Fungi</taxon>
        <taxon>Fungi incertae sedis</taxon>
        <taxon>Mucoromycota</taxon>
        <taxon>Glomeromycotina</taxon>
        <taxon>Glomeromycetes</taxon>
        <taxon>Glomerales</taxon>
        <taxon>Glomeraceae</taxon>
        <taxon>Funneliformis</taxon>
    </lineage>
</organism>
<accession>A0A9N8V1N3</accession>
<dbReference type="SUPFAM" id="SSF49764">
    <property type="entry name" value="HSP20-like chaperones"/>
    <property type="match status" value="1"/>
</dbReference>
<evidence type="ECO:0000256" key="3">
    <source>
        <dbReference type="RuleBase" id="RU003616"/>
    </source>
</evidence>
<dbReference type="InterPro" id="IPR008978">
    <property type="entry name" value="HSP20-like_chaperone"/>
</dbReference>
<dbReference type="CDD" id="cd06464">
    <property type="entry name" value="ACD_sHsps-like"/>
    <property type="match status" value="1"/>
</dbReference>
<dbReference type="EMBL" id="CAJVPP010000001">
    <property type="protein sequence ID" value="CAG8433949.1"/>
    <property type="molecule type" value="Genomic_DNA"/>
</dbReference>